<keyword evidence="12" id="KW-1185">Reference proteome</keyword>
<dbReference type="GO" id="GO:0015026">
    <property type="term" value="F:coreceptor activity"/>
    <property type="evidence" value="ECO:0007669"/>
    <property type="project" value="InterPro"/>
</dbReference>
<dbReference type="GO" id="GO:0031623">
    <property type="term" value="P:receptor internalization"/>
    <property type="evidence" value="ECO:0007669"/>
    <property type="project" value="TreeGrafter"/>
</dbReference>
<dbReference type="GO" id="GO:0009986">
    <property type="term" value="C:cell surface"/>
    <property type="evidence" value="ECO:0007669"/>
    <property type="project" value="TreeGrafter"/>
</dbReference>
<evidence type="ECO:0000256" key="9">
    <source>
        <dbReference type="ARBA" id="ARBA00023157"/>
    </source>
</evidence>
<dbReference type="RefSeq" id="XP_007440501.1">
    <property type="nucleotide sequence ID" value="XM_007440439.2"/>
</dbReference>
<protein>
    <submittedName>
        <fullName evidence="13">Receptor activity-modifying protein 1-like</fullName>
    </submittedName>
</protein>
<dbReference type="AlphaFoldDB" id="A0A9F2WJY1"/>
<dbReference type="GO" id="GO:0043235">
    <property type="term" value="C:receptor complex"/>
    <property type="evidence" value="ECO:0007669"/>
    <property type="project" value="TreeGrafter"/>
</dbReference>
<dbReference type="GO" id="GO:0005886">
    <property type="term" value="C:plasma membrane"/>
    <property type="evidence" value="ECO:0007669"/>
    <property type="project" value="UniProtKB-SubCell"/>
</dbReference>
<dbReference type="GO" id="GO:0006816">
    <property type="term" value="P:calcium ion transport"/>
    <property type="evidence" value="ECO:0007669"/>
    <property type="project" value="TreeGrafter"/>
</dbReference>
<evidence type="ECO:0000256" key="11">
    <source>
        <dbReference type="SAM" id="Phobius"/>
    </source>
</evidence>
<evidence type="ECO:0000313" key="12">
    <source>
        <dbReference type="Proteomes" id="UP000695026"/>
    </source>
</evidence>
<dbReference type="GO" id="GO:0032870">
    <property type="term" value="P:cellular response to hormone stimulus"/>
    <property type="evidence" value="ECO:0007669"/>
    <property type="project" value="TreeGrafter"/>
</dbReference>
<evidence type="ECO:0000256" key="5">
    <source>
        <dbReference type="ARBA" id="ARBA00022692"/>
    </source>
</evidence>
<keyword evidence="6" id="KW-0732">Signal</keyword>
<evidence type="ECO:0000256" key="1">
    <source>
        <dbReference type="ARBA" id="ARBA00004251"/>
    </source>
</evidence>
<sequence length="147" mass="16452">CMGQIYSDLDDEVSYLYLDEEEFFEEEDQVVACDEIYNDQIALYCWPRFHATITTTAEGTRCLWKMIGSIYSELVICTGLLAEIMDCPVSSPTLDAFFVRIHAEYFAKCSLLTRTLVLQAPAGTVTVLVSLLVCLVPLSVALTLCKV</sequence>
<evidence type="ECO:0000256" key="3">
    <source>
        <dbReference type="ARBA" id="ARBA00022448"/>
    </source>
</evidence>
<evidence type="ECO:0000313" key="13">
    <source>
        <dbReference type="RefSeq" id="XP_007440501.1"/>
    </source>
</evidence>
<evidence type="ECO:0000256" key="7">
    <source>
        <dbReference type="ARBA" id="ARBA00022989"/>
    </source>
</evidence>
<dbReference type="KEGG" id="pbi:103049763"/>
<keyword evidence="10" id="KW-0675">Receptor</keyword>
<dbReference type="OrthoDB" id="10007519at2759"/>
<dbReference type="GO" id="GO:0008277">
    <property type="term" value="P:regulation of G protein-coupled receptor signaling pathway"/>
    <property type="evidence" value="ECO:0007669"/>
    <property type="project" value="InterPro"/>
</dbReference>
<evidence type="ECO:0000256" key="6">
    <source>
        <dbReference type="ARBA" id="ARBA00022729"/>
    </source>
</evidence>
<reference evidence="13" key="1">
    <citation type="submission" date="2025-08" db="UniProtKB">
        <authorList>
            <consortium name="RefSeq"/>
        </authorList>
    </citation>
    <scope>IDENTIFICATION</scope>
    <source>
        <tissue evidence="13">Liver</tissue>
    </source>
</reference>
<evidence type="ECO:0000256" key="4">
    <source>
        <dbReference type="ARBA" id="ARBA00022475"/>
    </source>
</evidence>
<keyword evidence="3" id="KW-0813">Transport</keyword>
<keyword evidence="9" id="KW-1015">Disulfide bond</keyword>
<dbReference type="OMA" id="ICNPLEL"/>
<keyword evidence="8 11" id="KW-0472">Membrane</keyword>
<dbReference type="GO" id="GO:0001525">
    <property type="term" value="P:angiogenesis"/>
    <property type="evidence" value="ECO:0007669"/>
    <property type="project" value="TreeGrafter"/>
</dbReference>
<evidence type="ECO:0000256" key="10">
    <source>
        <dbReference type="ARBA" id="ARBA00023170"/>
    </source>
</evidence>
<keyword evidence="4" id="KW-1003">Cell membrane</keyword>
<keyword evidence="5 11" id="KW-0812">Transmembrane</keyword>
<dbReference type="PANTHER" id="PTHR14076">
    <property type="entry name" value="RECEPTOR ACTIVITY MODIFYING PROTEIN RAMP"/>
    <property type="match status" value="1"/>
</dbReference>
<evidence type="ECO:0000256" key="2">
    <source>
        <dbReference type="ARBA" id="ARBA00007087"/>
    </source>
</evidence>
<dbReference type="GO" id="GO:0006886">
    <property type="term" value="P:intracellular protein transport"/>
    <property type="evidence" value="ECO:0007669"/>
    <property type="project" value="InterPro"/>
</dbReference>
<dbReference type="GO" id="GO:0072659">
    <property type="term" value="P:protein localization to plasma membrane"/>
    <property type="evidence" value="ECO:0007669"/>
    <property type="project" value="TreeGrafter"/>
</dbReference>
<dbReference type="InterPro" id="IPR006985">
    <property type="entry name" value="RAMP"/>
</dbReference>
<dbReference type="InterPro" id="IPR038126">
    <property type="entry name" value="RAMP_sf"/>
</dbReference>
<dbReference type="GO" id="GO:0007186">
    <property type="term" value="P:G protein-coupled receptor signaling pathway"/>
    <property type="evidence" value="ECO:0007669"/>
    <property type="project" value="TreeGrafter"/>
</dbReference>
<proteinExistence type="inferred from homology"/>
<accession>A0A9F2WJY1</accession>
<gene>
    <name evidence="13" type="primary">LOC103049763</name>
</gene>
<comment type="similarity">
    <text evidence="2">Belongs to the RAMP family.</text>
</comment>
<name>A0A9F2WJY1_PYTBI</name>
<feature type="transmembrane region" description="Helical" evidence="11">
    <location>
        <begin position="122"/>
        <end position="145"/>
    </location>
</feature>
<dbReference type="GeneID" id="103049763"/>
<dbReference type="Pfam" id="PF04901">
    <property type="entry name" value="RAMP"/>
    <property type="match status" value="1"/>
</dbReference>
<feature type="non-terminal residue" evidence="13">
    <location>
        <position position="1"/>
    </location>
</feature>
<evidence type="ECO:0000256" key="8">
    <source>
        <dbReference type="ARBA" id="ARBA00023136"/>
    </source>
</evidence>
<comment type="subcellular location">
    <subcellularLocation>
        <location evidence="1">Cell membrane</location>
        <topology evidence="1">Single-pass type I membrane protein</topology>
    </subcellularLocation>
</comment>
<dbReference type="PANTHER" id="PTHR14076:SF9">
    <property type="entry name" value="RECEPTOR ACTIVITY-MODIFYING PROTEIN 2"/>
    <property type="match status" value="1"/>
</dbReference>
<organism evidence="12 13">
    <name type="scientific">Python bivittatus</name>
    <name type="common">Burmese python</name>
    <name type="synonym">Python molurus bivittatus</name>
    <dbReference type="NCBI Taxonomy" id="176946"/>
    <lineage>
        <taxon>Eukaryota</taxon>
        <taxon>Metazoa</taxon>
        <taxon>Chordata</taxon>
        <taxon>Craniata</taxon>
        <taxon>Vertebrata</taxon>
        <taxon>Euteleostomi</taxon>
        <taxon>Lepidosauria</taxon>
        <taxon>Squamata</taxon>
        <taxon>Bifurcata</taxon>
        <taxon>Unidentata</taxon>
        <taxon>Episquamata</taxon>
        <taxon>Toxicofera</taxon>
        <taxon>Serpentes</taxon>
        <taxon>Henophidia</taxon>
        <taxon>Pythonidae</taxon>
        <taxon>Python</taxon>
    </lineage>
</organism>
<keyword evidence="7 11" id="KW-1133">Transmembrane helix</keyword>
<dbReference type="Proteomes" id="UP000695026">
    <property type="component" value="Unplaced"/>
</dbReference>
<dbReference type="Gene3D" id="1.10.150.510">
    <property type="entry name" value="Receptor activity modifying family"/>
    <property type="match status" value="1"/>
</dbReference>